<dbReference type="InterPro" id="IPR053926">
    <property type="entry name" value="RecX_HTH_1st"/>
</dbReference>
<dbReference type="Proteomes" id="UP001501411">
    <property type="component" value="Unassembled WGS sequence"/>
</dbReference>
<evidence type="ECO:0000259" key="6">
    <source>
        <dbReference type="Pfam" id="PF02631"/>
    </source>
</evidence>
<dbReference type="PANTHER" id="PTHR33602">
    <property type="entry name" value="REGULATORY PROTEIN RECX FAMILY PROTEIN"/>
    <property type="match status" value="1"/>
</dbReference>
<keyword evidence="10" id="KW-1185">Reference proteome</keyword>
<feature type="domain" description="RecX second three-helical" evidence="6">
    <location>
        <begin position="63"/>
        <end position="104"/>
    </location>
</feature>
<comment type="subcellular location">
    <subcellularLocation>
        <location evidence="1 5">Cytoplasm</location>
    </subcellularLocation>
</comment>
<dbReference type="HAMAP" id="MF_01114">
    <property type="entry name" value="RecX"/>
    <property type="match status" value="1"/>
</dbReference>
<protein>
    <recommendedName>
        <fullName evidence="3 5">Regulatory protein RecX</fullName>
    </recommendedName>
</protein>
<keyword evidence="4 5" id="KW-0963">Cytoplasm</keyword>
<evidence type="ECO:0000256" key="1">
    <source>
        <dbReference type="ARBA" id="ARBA00004496"/>
    </source>
</evidence>
<name>A0ABP9BBV2_9SPHI</name>
<evidence type="ECO:0000256" key="5">
    <source>
        <dbReference type="HAMAP-Rule" id="MF_01114"/>
    </source>
</evidence>
<dbReference type="Pfam" id="PF02631">
    <property type="entry name" value="RecX_HTH2"/>
    <property type="match status" value="1"/>
</dbReference>
<dbReference type="Pfam" id="PF21981">
    <property type="entry name" value="RecX_HTH3"/>
    <property type="match status" value="1"/>
</dbReference>
<sequence length="162" mass="18812">MDYEEANNKKRLTPAQAKLKAEHYCAYQERCQQEVRDKLYSWGLYPEAVETIIAELILDNFLNEERFAKAYVSGKFTMKGWGKRKIQQGLKQKQVPTRMIKEALAGIDATTYYDQLCTILTKKGRLIKEVDAYKRKAKLAQYAIGRGYESDLIFDILNNNNL</sequence>
<evidence type="ECO:0000259" key="8">
    <source>
        <dbReference type="Pfam" id="PF21982"/>
    </source>
</evidence>
<proteinExistence type="inferred from homology"/>
<feature type="domain" description="RecX third three-helical" evidence="7">
    <location>
        <begin position="112"/>
        <end position="157"/>
    </location>
</feature>
<dbReference type="InterPro" id="IPR053925">
    <property type="entry name" value="RecX_HTH_3rd"/>
</dbReference>
<dbReference type="EMBL" id="BAABIQ010000032">
    <property type="protein sequence ID" value="GAA4792434.1"/>
    <property type="molecule type" value="Genomic_DNA"/>
</dbReference>
<dbReference type="InterPro" id="IPR003783">
    <property type="entry name" value="Regulatory_RecX"/>
</dbReference>
<dbReference type="PANTHER" id="PTHR33602:SF1">
    <property type="entry name" value="REGULATORY PROTEIN RECX FAMILY PROTEIN"/>
    <property type="match status" value="1"/>
</dbReference>
<dbReference type="Pfam" id="PF21982">
    <property type="entry name" value="RecX_HTH1"/>
    <property type="match status" value="1"/>
</dbReference>
<comment type="caution">
    <text evidence="9">The sequence shown here is derived from an EMBL/GenBank/DDBJ whole genome shotgun (WGS) entry which is preliminary data.</text>
</comment>
<accession>A0ABP9BBV2</accession>
<reference evidence="10" key="1">
    <citation type="journal article" date="2019" name="Int. J. Syst. Evol. Microbiol.">
        <title>The Global Catalogue of Microorganisms (GCM) 10K type strain sequencing project: providing services to taxonomists for standard genome sequencing and annotation.</title>
        <authorList>
            <consortium name="The Broad Institute Genomics Platform"/>
            <consortium name="The Broad Institute Genome Sequencing Center for Infectious Disease"/>
            <person name="Wu L."/>
            <person name="Ma J."/>
        </authorList>
    </citation>
    <scope>NUCLEOTIDE SEQUENCE [LARGE SCALE GENOMIC DNA]</scope>
    <source>
        <strain evidence="10">JCM 18200</strain>
    </source>
</reference>
<gene>
    <name evidence="5" type="primary">recX</name>
    <name evidence="9" type="ORF">GCM10023231_20720</name>
</gene>
<dbReference type="InterPro" id="IPR036388">
    <property type="entry name" value="WH-like_DNA-bd_sf"/>
</dbReference>
<dbReference type="Gene3D" id="1.10.10.10">
    <property type="entry name" value="Winged helix-like DNA-binding domain superfamily/Winged helix DNA-binding domain"/>
    <property type="match status" value="2"/>
</dbReference>
<evidence type="ECO:0000313" key="10">
    <source>
        <dbReference type="Proteomes" id="UP001501411"/>
    </source>
</evidence>
<organism evidence="9 10">
    <name type="scientific">Olivibacter ginsenosidimutans</name>
    <dbReference type="NCBI Taxonomy" id="1176537"/>
    <lineage>
        <taxon>Bacteria</taxon>
        <taxon>Pseudomonadati</taxon>
        <taxon>Bacteroidota</taxon>
        <taxon>Sphingobacteriia</taxon>
        <taxon>Sphingobacteriales</taxon>
        <taxon>Sphingobacteriaceae</taxon>
        <taxon>Olivibacter</taxon>
    </lineage>
</organism>
<dbReference type="InterPro" id="IPR053924">
    <property type="entry name" value="RecX_HTH_2nd"/>
</dbReference>
<comment type="similarity">
    <text evidence="2 5">Belongs to the RecX family.</text>
</comment>
<dbReference type="RefSeq" id="WP_345231701.1">
    <property type="nucleotide sequence ID" value="NZ_BAABIQ010000032.1"/>
</dbReference>
<comment type="function">
    <text evidence="5">Modulates RecA activity.</text>
</comment>
<evidence type="ECO:0000256" key="3">
    <source>
        <dbReference type="ARBA" id="ARBA00018111"/>
    </source>
</evidence>
<evidence type="ECO:0000313" key="9">
    <source>
        <dbReference type="EMBL" id="GAA4792434.1"/>
    </source>
</evidence>
<evidence type="ECO:0000259" key="7">
    <source>
        <dbReference type="Pfam" id="PF21981"/>
    </source>
</evidence>
<evidence type="ECO:0000256" key="4">
    <source>
        <dbReference type="ARBA" id="ARBA00022490"/>
    </source>
</evidence>
<feature type="domain" description="RecX first three-helical" evidence="8">
    <location>
        <begin position="17"/>
        <end position="56"/>
    </location>
</feature>
<evidence type="ECO:0000256" key="2">
    <source>
        <dbReference type="ARBA" id="ARBA00009695"/>
    </source>
</evidence>